<evidence type="ECO:0000313" key="3">
    <source>
        <dbReference type="EMBL" id="GFS77786.1"/>
    </source>
</evidence>
<keyword evidence="4" id="KW-1185">Reference proteome</keyword>
<reference evidence="3" key="1">
    <citation type="submission" date="2020-08" db="EMBL/GenBank/DDBJ databases">
        <title>Multicomponent nature underlies the extraordinary mechanical properties of spider dragline silk.</title>
        <authorList>
            <person name="Kono N."/>
            <person name="Nakamura H."/>
            <person name="Mori M."/>
            <person name="Yoshida Y."/>
            <person name="Ohtoshi R."/>
            <person name="Malay A.D."/>
            <person name="Moran D.A.P."/>
            <person name="Tomita M."/>
            <person name="Numata K."/>
            <person name="Arakawa K."/>
        </authorList>
    </citation>
    <scope>NUCLEOTIDE SEQUENCE</scope>
</reference>
<evidence type="ECO:0008006" key="5">
    <source>
        <dbReference type="Google" id="ProtNLM"/>
    </source>
</evidence>
<evidence type="ECO:0000256" key="2">
    <source>
        <dbReference type="SAM" id="SignalP"/>
    </source>
</evidence>
<dbReference type="EMBL" id="BMAW01050955">
    <property type="protein sequence ID" value="GFS77786.1"/>
    <property type="molecule type" value="Genomic_DNA"/>
</dbReference>
<proteinExistence type="predicted"/>
<protein>
    <recommendedName>
        <fullName evidence="5">Secreted protein</fullName>
    </recommendedName>
</protein>
<evidence type="ECO:0000256" key="1">
    <source>
        <dbReference type="SAM" id="MobiDB-lite"/>
    </source>
</evidence>
<keyword evidence="2" id="KW-0732">Signal</keyword>
<dbReference type="Proteomes" id="UP000887013">
    <property type="component" value="Unassembled WGS sequence"/>
</dbReference>
<gene>
    <name evidence="3" type="ORF">NPIL_282551</name>
</gene>
<sequence length="94" mass="10882">MHISFFQNFVMFRLFVVLSLCTFAVSSGGPAESRWTSYVVPDRRSGPTSATCRRRGNIRSRQSVARRARDGRRPRTKTKDFHINDIYVVNKLIM</sequence>
<dbReference type="AlphaFoldDB" id="A0A8X6T6Q8"/>
<accession>A0A8X6T6Q8</accession>
<name>A0A8X6T6Q8_NEPPI</name>
<feature type="signal peptide" evidence="2">
    <location>
        <begin position="1"/>
        <end position="28"/>
    </location>
</feature>
<feature type="chain" id="PRO_5036484144" description="Secreted protein" evidence="2">
    <location>
        <begin position="29"/>
        <end position="94"/>
    </location>
</feature>
<organism evidence="3 4">
    <name type="scientific">Nephila pilipes</name>
    <name type="common">Giant wood spider</name>
    <name type="synonym">Nephila maculata</name>
    <dbReference type="NCBI Taxonomy" id="299642"/>
    <lineage>
        <taxon>Eukaryota</taxon>
        <taxon>Metazoa</taxon>
        <taxon>Ecdysozoa</taxon>
        <taxon>Arthropoda</taxon>
        <taxon>Chelicerata</taxon>
        <taxon>Arachnida</taxon>
        <taxon>Araneae</taxon>
        <taxon>Araneomorphae</taxon>
        <taxon>Entelegynae</taxon>
        <taxon>Araneoidea</taxon>
        <taxon>Nephilidae</taxon>
        <taxon>Nephila</taxon>
    </lineage>
</organism>
<feature type="region of interest" description="Disordered" evidence="1">
    <location>
        <begin position="43"/>
        <end position="75"/>
    </location>
</feature>
<evidence type="ECO:0000313" key="4">
    <source>
        <dbReference type="Proteomes" id="UP000887013"/>
    </source>
</evidence>
<feature type="compositionally biased region" description="Basic residues" evidence="1">
    <location>
        <begin position="52"/>
        <end position="66"/>
    </location>
</feature>
<comment type="caution">
    <text evidence="3">The sequence shown here is derived from an EMBL/GenBank/DDBJ whole genome shotgun (WGS) entry which is preliminary data.</text>
</comment>